<dbReference type="InterPro" id="IPR023394">
    <property type="entry name" value="Sec7_C_sf"/>
</dbReference>
<dbReference type="EMBL" id="JANBUY010000038">
    <property type="protein sequence ID" value="KAJ2866414.1"/>
    <property type="molecule type" value="Genomic_DNA"/>
</dbReference>
<dbReference type="PANTHER" id="PTHR10663:SF388">
    <property type="entry name" value="GOLGI-SPECIFIC BREFELDIN A-RESISTANCE GUANINE NUCLEOTIDE EXCHANGE FACTOR 1"/>
    <property type="match status" value="1"/>
</dbReference>
<comment type="caution">
    <text evidence="3">The sequence shown here is derived from an EMBL/GenBank/DDBJ whole genome shotgun (WGS) entry which is preliminary data.</text>
</comment>
<dbReference type="GO" id="GO:0005085">
    <property type="term" value="F:guanyl-nucleotide exchange factor activity"/>
    <property type="evidence" value="ECO:0007669"/>
    <property type="project" value="InterPro"/>
</dbReference>
<feature type="compositionally biased region" description="Basic and acidic residues" evidence="1">
    <location>
        <begin position="1361"/>
        <end position="1371"/>
    </location>
</feature>
<feature type="compositionally biased region" description="Polar residues" evidence="1">
    <location>
        <begin position="1787"/>
        <end position="1803"/>
    </location>
</feature>
<dbReference type="PROSITE" id="PS50190">
    <property type="entry name" value="SEC7"/>
    <property type="match status" value="1"/>
</dbReference>
<feature type="region of interest" description="Disordered" evidence="1">
    <location>
        <begin position="1348"/>
        <end position="1390"/>
    </location>
</feature>
<dbReference type="PANTHER" id="PTHR10663">
    <property type="entry name" value="GUANYL-NUCLEOTIDE EXCHANGE FACTOR"/>
    <property type="match status" value="1"/>
</dbReference>
<dbReference type="GO" id="GO:0032012">
    <property type="term" value="P:regulation of ARF protein signal transduction"/>
    <property type="evidence" value="ECO:0007669"/>
    <property type="project" value="InterPro"/>
</dbReference>
<keyword evidence="4" id="KW-1185">Reference proteome</keyword>
<dbReference type="InterPro" id="IPR016024">
    <property type="entry name" value="ARM-type_fold"/>
</dbReference>
<organism evidence="3 4">
    <name type="scientific">Coemansia aciculifera</name>
    <dbReference type="NCBI Taxonomy" id="417176"/>
    <lineage>
        <taxon>Eukaryota</taxon>
        <taxon>Fungi</taxon>
        <taxon>Fungi incertae sedis</taxon>
        <taxon>Zoopagomycota</taxon>
        <taxon>Kickxellomycotina</taxon>
        <taxon>Kickxellomycetes</taxon>
        <taxon>Kickxellales</taxon>
        <taxon>Kickxellaceae</taxon>
        <taxon>Coemansia</taxon>
    </lineage>
</organism>
<proteinExistence type="predicted"/>
<evidence type="ECO:0000313" key="3">
    <source>
        <dbReference type="EMBL" id="KAJ2866414.1"/>
    </source>
</evidence>
<feature type="compositionally biased region" description="Polar residues" evidence="1">
    <location>
        <begin position="1348"/>
        <end position="1360"/>
    </location>
</feature>
<dbReference type="GO" id="GO:0016192">
    <property type="term" value="P:vesicle-mediated transport"/>
    <property type="evidence" value="ECO:0007669"/>
    <property type="project" value="UniProtKB-ARBA"/>
</dbReference>
<dbReference type="Proteomes" id="UP001140074">
    <property type="component" value="Unassembled WGS sequence"/>
</dbReference>
<dbReference type="SMART" id="SM00222">
    <property type="entry name" value="Sec7"/>
    <property type="match status" value="1"/>
</dbReference>
<feature type="region of interest" description="Disordered" evidence="1">
    <location>
        <begin position="597"/>
        <end position="616"/>
    </location>
</feature>
<dbReference type="CDD" id="cd00171">
    <property type="entry name" value="Sec7"/>
    <property type="match status" value="1"/>
</dbReference>
<dbReference type="SUPFAM" id="SSF48371">
    <property type="entry name" value="ARM repeat"/>
    <property type="match status" value="1"/>
</dbReference>
<feature type="domain" description="SEC7" evidence="2">
    <location>
        <begin position="801"/>
        <end position="991"/>
    </location>
</feature>
<name>A0A9W8IUL7_9FUNG</name>
<sequence>MNPPVSPMEQASFAPLSADAWRLLVEAEIDTIVRELRKNALWAEAVERDGVGALWVGGGRWPTSHGLYAAANDVPETQLEDGSSADPQQKTLSGRLSAAKMARYRQEFASRRTLGKAGVCIGLASFADKSDDIVDDEYAMSRIMMLESFLLLREAINGVSDPHTMDPQTILDPFFLVIRDPETTGPITRCTLVSIQRFISHGIVDFSHPRAVPALLELARAVTHCRFEATDAASDEAVLMQILNVLGTLVNCSGGRHLNDVTVCEIMETVLSMSCQMRLSEMLRKSAESTLFTLVTFVFGRLNEMQHEVGTGSDDSSVAEPMVGGAGVIVSDGGEALMTMPSASSMLVNTDRSRPASIMSTRDSARVLASDIPTPAEEPAIDSSSIDSHVDHVAVVPELGSTSTTGESAGNVGVVPSFGLPAIRELYRVLVALTNPRDLQYTDSMRLLALNTLQAAFQTAGAAMSVFAALRELTLGDLSHNLLLILQRDQPNLISPALRVLFLVFASHRRDTKGHLELFLCQTLGRIMTPPVIERQGSRTHLRQPAAHGSRPQTPKIGVKRAPPQARVMSEGRDSVRPLADAGLGIADLHERSSLLSNASQGTQPGSRRPSMLAAHSHAAPEIAQSMPAMSALLENDYPLTHAQEIELYHEASLRRGVRGRIALHETRRQLLEGLHHLLIGDESLITDLWVNYDCDMQRGNMFDFLISFITQRAVPWPETPDDAEDEAFLDILMYYLIRMALRAGVPPPQGNWAQLLGLPSSSLPTESAGASKTRSGPDSQVAGVAAMSATKAMAPLSIVQLEDRKKHKETMMHAAKLFNEKPKDGIAYLQRVGALASDNGSEMTIQLAQFLRETPTINKKLLGEFIAKPSNLEVLQAYIQQFDFSGRRLDEAMRSLLGTFRLPGESQQIERIMEAFSATYFASGPADIATKDAAFILAYAIIMLNTDQHSPQVKSRMKIEHFARNLRSVNDGQDFRSGFLADVYNAIRDREIVFPEEHEGEAGFEFAWREVSAGDSLVGPWASTRGITAEYDRCMLAATWPRLLLALARILTHFNSDQTLRLALSGLHALVASAAHYGLSTCVNEAMCLLVSMTGLTNSTLHADLSSPQVLFKSYNRYTLLDPESPTSALGVVAEGFTGAEQLAKLQEQEAASVQLTQVAVEFGKDYRGQIAFVALVQLSLQFPSEIGRKGWMDILDVVGVAANADLLPRSILAAQDLLVDNMWVPRISTLQAMDAAQQRIRIRLSRGLGGSQAAQQGGGLLSAISSFWGGSSAGSGSNGGGGANMQPSSGRKQELRWRASPDVLVSLATRSKMAVQASEIEMLGSLTDKLGPSLPAFLSVLSQLFPQPRSSQPSTPDDSTARQGDDVKAGPKTKPMSPHADGRVGGDAGGGNYSPASVFFLELAISLVVRSPERAPAIWPSIERSLQRMLEYADVLHHFSLERAVSGLLGMAVKILERCSEHESAAGETTAPLLEVIERILRCLGLLRDARDSTFDAVAAQLAVGIERLVDTDAKMLLSVPTNWDIVRLLLKRLAHTQDTALVQIGGDTARRSLAVLVEIVILLKCGAIEPGVYFADVLDTLSAFMPSDRALAASGSPVSAKDDATSAARMSAVEAASKLIVLLHDLQDIAKSRLADSDSAGSPAALTTSPITTGRQLLPRAHTEPSVTSMVSAPLSILRLTKSSPLSMWIGVMNAMTAYVCAGNREVRQLACSYIQRALSTNLQNVGWVAGAFHRVLFPLMELLLRADLLADSAMEDTHARCISMLTMFFLHNASGLQGADGSSAAQAMSPQLKSAQTKASEGGSEATDLATSVHTGVAAEPPADGKSETQLPLNQIWLRLIGVLSVYMHTSQLASESRAALSPQGERRMSDISGADLAERRHGHLGVLGEMAEESTKNCMLVLESMGIFGNVNNGHEASALWRQSWERLDKVNPQLRGRIFPPVKPLDVGSLSSLSPNVAVVPQDATPEQVEAAAMDTMFEYVPATDHEMVILQGMVAQVTRSRRRCGSLASSRQSLGPPPVSRPMTATARPATALSLDSAVPSIRRDCKSPVAMSIPLRLLLPSNRPSLSADQPSPKSSLAFSPVLPAAMLASTNQDYLLTSDWFSGAQVEYIGNDCVYHNGTQMIDIAVELPIRRAIPRIISIPYRA</sequence>
<accession>A0A9W8IUL7</accession>
<gene>
    <name evidence="3" type="primary">GEA2</name>
    <name evidence="3" type="ORF">GGH94_001533</name>
</gene>
<reference evidence="3" key="1">
    <citation type="submission" date="2022-07" db="EMBL/GenBank/DDBJ databases">
        <title>Phylogenomic reconstructions and comparative analyses of Kickxellomycotina fungi.</title>
        <authorList>
            <person name="Reynolds N.K."/>
            <person name="Stajich J.E."/>
            <person name="Barry K."/>
            <person name="Grigoriev I.V."/>
            <person name="Crous P."/>
            <person name="Smith M.E."/>
        </authorList>
    </citation>
    <scope>NUCLEOTIDE SEQUENCE</scope>
    <source>
        <strain evidence="3">RSA 476</strain>
    </source>
</reference>
<dbReference type="InterPro" id="IPR000904">
    <property type="entry name" value="Sec7_dom"/>
</dbReference>
<feature type="compositionally biased region" description="Gly residues" evidence="1">
    <location>
        <begin position="1275"/>
        <end position="1285"/>
    </location>
</feature>
<evidence type="ECO:0000256" key="1">
    <source>
        <dbReference type="SAM" id="MobiDB-lite"/>
    </source>
</evidence>
<dbReference type="Gene3D" id="1.10.1000.11">
    <property type="entry name" value="Arf Nucleotide-binding Site Opener,domain 2"/>
    <property type="match status" value="1"/>
</dbReference>
<dbReference type="GO" id="GO:0012505">
    <property type="term" value="C:endomembrane system"/>
    <property type="evidence" value="ECO:0007669"/>
    <property type="project" value="UniProtKB-ARBA"/>
</dbReference>
<dbReference type="Pfam" id="PF01369">
    <property type="entry name" value="Sec7"/>
    <property type="match status" value="1"/>
</dbReference>
<dbReference type="InterPro" id="IPR035999">
    <property type="entry name" value="Sec7_dom_sf"/>
</dbReference>
<evidence type="ECO:0000313" key="4">
    <source>
        <dbReference type="Proteomes" id="UP001140074"/>
    </source>
</evidence>
<evidence type="ECO:0000259" key="2">
    <source>
        <dbReference type="PROSITE" id="PS50190"/>
    </source>
</evidence>
<feature type="region of interest" description="Disordered" evidence="1">
    <location>
        <begin position="1275"/>
        <end position="1298"/>
    </location>
</feature>
<feature type="compositionally biased region" description="Polar residues" evidence="1">
    <location>
        <begin position="597"/>
        <end position="606"/>
    </location>
</feature>
<dbReference type="GO" id="GO:0005737">
    <property type="term" value="C:cytoplasm"/>
    <property type="evidence" value="ECO:0007669"/>
    <property type="project" value="UniProtKB-ARBA"/>
</dbReference>
<protein>
    <submittedName>
        <fullName evidence="3">GDP/GTP exchange factor for ARF</fullName>
    </submittedName>
</protein>
<feature type="region of interest" description="Disordered" evidence="1">
    <location>
        <begin position="536"/>
        <end position="573"/>
    </location>
</feature>
<feature type="region of interest" description="Disordered" evidence="1">
    <location>
        <begin position="1784"/>
        <end position="1814"/>
    </location>
</feature>
<dbReference type="Gene3D" id="1.10.220.20">
    <property type="match status" value="1"/>
</dbReference>
<dbReference type="SUPFAM" id="SSF48425">
    <property type="entry name" value="Sec7 domain"/>
    <property type="match status" value="1"/>
</dbReference>